<evidence type="ECO:0000256" key="7">
    <source>
        <dbReference type="SAM" id="Phobius"/>
    </source>
</evidence>
<feature type="transmembrane region" description="Helical" evidence="7">
    <location>
        <begin position="520"/>
        <end position="542"/>
    </location>
</feature>
<evidence type="ECO:0000256" key="4">
    <source>
        <dbReference type="ARBA" id="ARBA00022692"/>
    </source>
</evidence>
<dbReference type="Gene3D" id="3.30.70.100">
    <property type="match status" value="1"/>
</dbReference>
<dbReference type="Proteomes" id="UP000000260">
    <property type="component" value="Chromosome"/>
</dbReference>
<organism evidence="12 13">
    <name type="scientific">Cronobacter sakazakii (strain ATCC BAA-894)</name>
    <name type="common">Enterobacter sakazakii</name>
    <dbReference type="NCBI Taxonomy" id="290339"/>
    <lineage>
        <taxon>Bacteria</taxon>
        <taxon>Pseudomonadati</taxon>
        <taxon>Pseudomonadota</taxon>
        <taxon>Gammaproteobacteria</taxon>
        <taxon>Enterobacterales</taxon>
        <taxon>Enterobacteriaceae</taxon>
        <taxon>Cronobacter</taxon>
    </lineage>
</organism>
<dbReference type="Pfam" id="PF25392">
    <property type="entry name" value="MS_channel_TM1"/>
    <property type="match status" value="1"/>
</dbReference>
<comment type="subcellular location">
    <subcellularLocation>
        <location evidence="1">Cell membrane</location>
        <topology evidence="1">Multi-pass membrane protein</topology>
    </subcellularLocation>
</comment>
<feature type="transmembrane region" description="Helical" evidence="7">
    <location>
        <begin position="346"/>
        <end position="372"/>
    </location>
</feature>
<dbReference type="PANTHER" id="PTHR30460:SF0">
    <property type="entry name" value="MODERATE CONDUCTANCE MECHANOSENSITIVE CHANNEL YBIO"/>
    <property type="match status" value="1"/>
</dbReference>
<evidence type="ECO:0000256" key="3">
    <source>
        <dbReference type="ARBA" id="ARBA00022475"/>
    </source>
</evidence>
<feature type="transmembrane region" description="Helical" evidence="7">
    <location>
        <begin position="236"/>
        <end position="255"/>
    </location>
</feature>
<keyword evidence="6 7" id="KW-0472">Membrane</keyword>
<dbReference type="SUPFAM" id="SSF82689">
    <property type="entry name" value="Mechanosensitive channel protein MscS (YggB), C-terminal domain"/>
    <property type="match status" value="1"/>
</dbReference>
<gene>
    <name evidence="12" type="ordered locus">ESA_02532</name>
</gene>
<keyword evidence="4 7" id="KW-0812">Transmembrane</keyword>
<dbReference type="HOGENOM" id="CLU_013626_2_0_6"/>
<feature type="transmembrane region" description="Helical" evidence="7">
    <location>
        <begin position="430"/>
        <end position="457"/>
    </location>
</feature>
<dbReference type="SUPFAM" id="SSF50182">
    <property type="entry name" value="Sm-like ribonucleoproteins"/>
    <property type="match status" value="1"/>
</dbReference>
<dbReference type="Pfam" id="PF21082">
    <property type="entry name" value="MS_channel_3rd"/>
    <property type="match status" value="1"/>
</dbReference>
<name>A7MEZ0_CROS8</name>
<evidence type="ECO:0000256" key="5">
    <source>
        <dbReference type="ARBA" id="ARBA00022989"/>
    </source>
</evidence>
<dbReference type="InterPro" id="IPR045276">
    <property type="entry name" value="YbiO_bact"/>
</dbReference>
<dbReference type="InterPro" id="IPR049142">
    <property type="entry name" value="MS_channel_1st"/>
</dbReference>
<evidence type="ECO:0008006" key="14">
    <source>
        <dbReference type="Google" id="ProtNLM"/>
    </source>
</evidence>
<evidence type="ECO:0000256" key="1">
    <source>
        <dbReference type="ARBA" id="ARBA00004651"/>
    </source>
</evidence>
<evidence type="ECO:0000256" key="2">
    <source>
        <dbReference type="ARBA" id="ARBA00008017"/>
    </source>
</evidence>
<evidence type="ECO:0000313" key="12">
    <source>
        <dbReference type="EMBL" id="ABU77777.1"/>
    </source>
</evidence>
<feature type="domain" description="Mechanosensitive ion channel transmembrane helices 2/3" evidence="10">
    <location>
        <begin position="527"/>
        <end position="567"/>
    </location>
</feature>
<feature type="transmembrane region" description="Helical" evidence="7">
    <location>
        <begin position="152"/>
        <end position="174"/>
    </location>
</feature>
<dbReference type="Gene3D" id="2.30.30.60">
    <property type="match status" value="1"/>
</dbReference>
<dbReference type="KEGG" id="esa:ESA_02532"/>
<feature type="transmembrane region" description="Helical" evidence="7">
    <location>
        <begin position="392"/>
        <end position="409"/>
    </location>
</feature>
<evidence type="ECO:0000259" key="8">
    <source>
        <dbReference type="Pfam" id="PF00924"/>
    </source>
</evidence>
<evidence type="ECO:0000256" key="6">
    <source>
        <dbReference type="ARBA" id="ARBA00023136"/>
    </source>
</evidence>
<dbReference type="FunFam" id="1.10.287.1260:FF:000003">
    <property type="entry name" value="MscS Mechanosensitive ion channel"/>
    <property type="match status" value="1"/>
</dbReference>
<dbReference type="NCBIfam" id="NF008542">
    <property type="entry name" value="PRK11465.1"/>
    <property type="match status" value="1"/>
</dbReference>
<dbReference type="GO" id="GO:0008381">
    <property type="term" value="F:mechanosensitive monoatomic ion channel activity"/>
    <property type="evidence" value="ECO:0007669"/>
    <property type="project" value="InterPro"/>
</dbReference>
<evidence type="ECO:0000313" key="13">
    <source>
        <dbReference type="Proteomes" id="UP000000260"/>
    </source>
</evidence>
<feature type="transmembrane region" description="Helical" evidence="7">
    <location>
        <begin position="194"/>
        <end position="216"/>
    </location>
</feature>
<feature type="domain" description="Moderate conductance mechanosensitive channel YbiO-like transmembrane helix 1" evidence="11">
    <location>
        <begin position="387"/>
        <end position="465"/>
    </location>
</feature>
<dbReference type="Gene3D" id="1.10.287.1260">
    <property type="match status" value="1"/>
</dbReference>
<dbReference type="FunFam" id="2.30.30.60:FF:000001">
    <property type="entry name" value="MscS Mechanosensitive ion channel"/>
    <property type="match status" value="1"/>
</dbReference>
<feature type="transmembrane region" description="Helical" evidence="7">
    <location>
        <begin position="303"/>
        <end position="326"/>
    </location>
</feature>
<dbReference type="InterPro" id="IPR011066">
    <property type="entry name" value="MscS_channel_C_sf"/>
</dbReference>
<proteinExistence type="inferred from homology"/>
<comment type="similarity">
    <text evidence="2">Belongs to the MscS (TC 1.A.23) family.</text>
</comment>
<dbReference type="SUPFAM" id="SSF82861">
    <property type="entry name" value="Mechanosensitive channel protein MscS (YggB), transmembrane region"/>
    <property type="match status" value="1"/>
</dbReference>
<feature type="domain" description="Mechanosensitive ion channel MscS C-terminal" evidence="9">
    <location>
        <begin position="648"/>
        <end position="725"/>
    </location>
</feature>
<dbReference type="EMBL" id="CP000783">
    <property type="protein sequence ID" value="ABU77777.1"/>
    <property type="molecule type" value="Genomic_DNA"/>
</dbReference>
<dbReference type="Pfam" id="PF21088">
    <property type="entry name" value="MS_channel_1st"/>
    <property type="match status" value="1"/>
</dbReference>
<dbReference type="InterPro" id="IPR006685">
    <property type="entry name" value="MscS_channel_2nd"/>
</dbReference>
<sequence length="761" mass="83468">MSLSQPEESVPWILLLLVSLFSVSANAVSLPAAVVGASTTQKSETPPAEPDADKKRAAYAALADVLENEASRKALIEQLRQAAATPADQPTPVIKPPVNNEEDKTVLENVTEVTRHYGGEFAGRFAQLHRNITNAPHKPFNEKTFFNALSHFSLLAVSVFLFYFAVRACAIPLYRKMGQWGRRKNIHRASWVQLPLMIILAFLIDLALLALTLFVGQLAIEMMNAGSRTIARQQGLFLNAFALIEFFKAILRLMFSPRFPSLRPFVISDASARYWHLRLSGLSSLIGYGLLVAVPIISAQVNVQVGALANVIIMLTMTAWALYLIFHNKRAITAGLTRLADRSLAFFSLFIRAFALIWHWLASAYFIVLFFFSLFDPGNSLKTMMGASLKTLAIVSVAAFICGVFTRWLSKTITLSPPVQRNYPELQKRLNGWLSVSLKLARFLTVCVAVMLLLNAWGLFDFWTWLTVGAGEKAVDILIRISLIVFFFAVGWTLLASLIESRLASDIHGRPMPSARTRTLLTLFRNALAVIISTITIMIVLSEIGVNIAPLLAGAGALGLAVSFGSQTLVKDIITGIFIQFENGMNTGDLVTIGPLTGTVERMSIRSVGVRQDTGAYHIIPWSSITTFANFVRGIGSFVANYDVDRFEETEKANRALRAAVDELMEQEDIRMLVIGEPNVVGIVGLTNTAFTIRVTFTTQPLKQWTVRFALDGMVKKHFDLAGIRPPVQTVQVMQPMPDAAAAAEAQAAAGGALPPANPTV</sequence>
<evidence type="ECO:0000259" key="10">
    <source>
        <dbReference type="Pfam" id="PF21088"/>
    </source>
</evidence>
<evidence type="ECO:0000259" key="9">
    <source>
        <dbReference type="Pfam" id="PF21082"/>
    </source>
</evidence>
<accession>A7MEZ0</accession>
<feature type="transmembrane region" description="Helical" evidence="7">
    <location>
        <begin position="275"/>
        <end position="297"/>
    </location>
</feature>
<dbReference type="InterPro" id="IPR023408">
    <property type="entry name" value="MscS_beta-dom_sf"/>
</dbReference>
<dbReference type="GO" id="GO:0005886">
    <property type="term" value="C:plasma membrane"/>
    <property type="evidence" value="ECO:0007669"/>
    <property type="project" value="UniProtKB-SubCell"/>
</dbReference>
<dbReference type="Pfam" id="PF00924">
    <property type="entry name" value="MS_channel_2nd"/>
    <property type="match status" value="1"/>
</dbReference>
<dbReference type="PANTHER" id="PTHR30460">
    <property type="entry name" value="MODERATE CONDUCTANCE MECHANOSENSITIVE CHANNEL YBIO"/>
    <property type="match status" value="1"/>
</dbReference>
<dbReference type="AlphaFoldDB" id="A7MEZ0"/>
<reference evidence="12 13" key="1">
    <citation type="journal article" date="2010" name="PLoS ONE">
        <title>Genome sequence of Cronobacter sakazakii BAA-894 and comparative genomic hybridization analysis with other Cronobacter species.</title>
        <authorList>
            <person name="Kucerova E."/>
            <person name="Clifton S.W."/>
            <person name="Xia X.Q."/>
            <person name="Long F."/>
            <person name="Porwollik S."/>
            <person name="Fulton L."/>
            <person name="Fronick C."/>
            <person name="Minx P."/>
            <person name="Kyung K."/>
            <person name="Warren W."/>
            <person name="Fulton R."/>
            <person name="Feng D."/>
            <person name="Wollam A."/>
            <person name="Shah N."/>
            <person name="Bhonagiri V."/>
            <person name="Nash W.E."/>
            <person name="Hallsworth-Pepin K."/>
            <person name="Wilson R.K."/>
            <person name="McClelland M."/>
            <person name="Forsythe S.J."/>
        </authorList>
    </citation>
    <scope>NUCLEOTIDE SEQUENCE [LARGE SCALE GENOMIC DNA]</scope>
    <source>
        <strain evidence="12 13">ATCC BAA-894</strain>
    </source>
</reference>
<evidence type="ECO:0000259" key="11">
    <source>
        <dbReference type="Pfam" id="PF25392"/>
    </source>
</evidence>
<dbReference type="InterPro" id="IPR049278">
    <property type="entry name" value="MS_channel_C"/>
</dbReference>
<feature type="transmembrane region" description="Helical" evidence="7">
    <location>
        <begin position="477"/>
        <end position="499"/>
    </location>
</feature>
<dbReference type="InterPro" id="IPR011014">
    <property type="entry name" value="MscS_channel_TM-2"/>
</dbReference>
<keyword evidence="5 7" id="KW-1133">Transmembrane helix</keyword>
<dbReference type="InterPro" id="IPR010920">
    <property type="entry name" value="LSM_dom_sf"/>
</dbReference>
<keyword evidence="13" id="KW-1185">Reference proteome</keyword>
<protein>
    <recommendedName>
        <fullName evidence="14">Mechanosensitive channel protein</fullName>
    </recommendedName>
</protein>
<dbReference type="InterPro" id="IPR057485">
    <property type="entry name" value="YbiO-like_TM1"/>
</dbReference>
<keyword evidence="3" id="KW-1003">Cell membrane</keyword>
<feature type="domain" description="Mechanosensitive ion channel MscS" evidence="8">
    <location>
        <begin position="568"/>
        <end position="632"/>
    </location>
</feature>